<dbReference type="Proteomes" id="UP001162131">
    <property type="component" value="Unassembled WGS sequence"/>
</dbReference>
<evidence type="ECO:0000313" key="2">
    <source>
        <dbReference type="Proteomes" id="UP001162131"/>
    </source>
</evidence>
<dbReference type="AlphaFoldDB" id="A0AAU9K3P0"/>
<proteinExistence type="predicted"/>
<sequence length="117" mass="13370">MVTKTSELIDAYLGRIDSEDMDFNHLPTNDLNYHFYDDTNYFRHSSKCSDMDMESPTHPSQLSSHRRSSSFDSILGHCLRNATCITSLNPRFAVKLDSAPLQDLITSRILESSAEFF</sequence>
<gene>
    <name evidence="1" type="ORF">BSTOLATCC_MIC46595</name>
</gene>
<name>A0AAU9K3P0_9CILI</name>
<protein>
    <submittedName>
        <fullName evidence="1">Uncharacterized protein</fullName>
    </submittedName>
</protein>
<organism evidence="1 2">
    <name type="scientific">Blepharisma stoltei</name>
    <dbReference type="NCBI Taxonomy" id="1481888"/>
    <lineage>
        <taxon>Eukaryota</taxon>
        <taxon>Sar</taxon>
        <taxon>Alveolata</taxon>
        <taxon>Ciliophora</taxon>
        <taxon>Postciliodesmatophora</taxon>
        <taxon>Heterotrichea</taxon>
        <taxon>Heterotrichida</taxon>
        <taxon>Blepharismidae</taxon>
        <taxon>Blepharisma</taxon>
    </lineage>
</organism>
<comment type="caution">
    <text evidence="1">The sequence shown here is derived from an EMBL/GenBank/DDBJ whole genome shotgun (WGS) entry which is preliminary data.</text>
</comment>
<dbReference type="EMBL" id="CAJZBQ010000046">
    <property type="protein sequence ID" value="CAG9328598.1"/>
    <property type="molecule type" value="Genomic_DNA"/>
</dbReference>
<keyword evidence="2" id="KW-1185">Reference proteome</keyword>
<reference evidence="1" key="1">
    <citation type="submission" date="2021-09" db="EMBL/GenBank/DDBJ databases">
        <authorList>
            <consortium name="AG Swart"/>
            <person name="Singh M."/>
            <person name="Singh A."/>
            <person name="Seah K."/>
            <person name="Emmerich C."/>
        </authorList>
    </citation>
    <scope>NUCLEOTIDE SEQUENCE</scope>
    <source>
        <strain evidence="1">ATCC30299</strain>
    </source>
</reference>
<evidence type="ECO:0000313" key="1">
    <source>
        <dbReference type="EMBL" id="CAG9328598.1"/>
    </source>
</evidence>
<accession>A0AAU9K3P0</accession>